<dbReference type="GO" id="GO:1902201">
    <property type="term" value="P:negative regulation of bacterial-type flagellum-dependent cell motility"/>
    <property type="evidence" value="ECO:0007669"/>
    <property type="project" value="TreeGrafter"/>
</dbReference>
<dbReference type="Gene3D" id="3.30.70.270">
    <property type="match status" value="1"/>
</dbReference>
<feature type="transmembrane region" description="Helical" evidence="6">
    <location>
        <begin position="12"/>
        <end position="32"/>
    </location>
</feature>
<dbReference type="EMBL" id="JRXE01000043">
    <property type="protein sequence ID" value="KOC87350.1"/>
    <property type="molecule type" value="Genomic_DNA"/>
</dbReference>
<dbReference type="SUPFAM" id="SSF55073">
    <property type="entry name" value="Nucleotide cyclase"/>
    <property type="match status" value="1"/>
</dbReference>
<keyword evidence="6" id="KW-0812">Transmembrane</keyword>
<feature type="transmembrane region" description="Helical" evidence="6">
    <location>
        <begin position="190"/>
        <end position="206"/>
    </location>
</feature>
<comment type="pathway">
    <text evidence="2">Purine metabolism; 3',5'-cyclic di-GMP biosynthesis.</text>
</comment>
<feature type="transmembrane region" description="Helical" evidence="6">
    <location>
        <begin position="160"/>
        <end position="178"/>
    </location>
</feature>
<evidence type="ECO:0000313" key="11">
    <source>
        <dbReference type="Proteomes" id="UP000037088"/>
    </source>
</evidence>
<dbReference type="PROSITE" id="PS50887">
    <property type="entry name" value="GGDEF"/>
    <property type="match status" value="1"/>
</dbReference>
<feature type="transmembrane region" description="Helical" evidence="6">
    <location>
        <begin position="88"/>
        <end position="108"/>
    </location>
</feature>
<organism evidence="9 10">
    <name type="scientific">Winslowiella iniecta</name>
    <dbReference type="NCBI Taxonomy" id="1560201"/>
    <lineage>
        <taxon>Bacteria</taxon>
        <taxon>Pseudomonadati</taxon>
        <taxon>Pseudomonadota</taxon>
        <taxon>Gammaproteobacteria</taxon>
        <taxon>Enterobacterales</taxon>
        <taxon>Erwiniaceae</taxon>
        <taxon>Winslowiella</taxon>
    </lineage>
</organism>
<dbReference type="RefSeq" id="WP_052902870.1">
    <property type="nucleotide sequence ID" value="NZ_JRXE01000043.1"/>
</dbReference>
<dbReference type="InterPro" id="IPR050469">
    <property type="entry name" value="Diguanylate_Cyclase"/>
</dbReference>
<comment type="catalytic activity">
    <reaction evidence="4">
        <text>2 GTP = 3',3'-c-di-GMP + 2 diphosphate</text>
        <dbReference type="Rhea" id="RHEA:24898"/>
        <dbReference type="ChEBI" id="CHEBI:33019"/>
        <dbReference type="ChEBI" id="CHEBI:37565"/>
        <dbReference type="ChEBI" id="CHEBI:58805"/>
        <dbReference type="EC" id="2.7.7.65"/>
    </reaction>
</comment>
<keyword evidence="6" id="KW-1133">Transmembrane helix</keyword>
<dbReference type="Proteomes" id="UP000036851">
    <property type="component" value="Unassembled WGS sequence"/>
</dbReference>
<dbReference type="GO" id="GO:0005886">
    <property type="term" value="C:plasma membrane"/>
    <property type="evidence" value="ECO:0007669"/>
    <property type="project" value="TreeGrafter"/>
</dbReference>
<evidence type="ECO:0000256" key="1">
    <source>
        <dbReference type="ARBA" id="ARBA00001946"/>
    </source>
</evidence>
<feature type="transmembrane region" description="Helical" evidence="6">
    <location>
        <begin position="218"/>
        <end position="247"/>
    </location>
</feature>
<dbReference type="EC" id="2.7.7.65" evidence="3"/>
<dbReference type="GO" id="GO:0052621">
    <property type="term" value="F:diguanylate cyclase activity"/>
    <property type="evidence" value="ECO:0007669"/>
    <property type="project" value="UniProtKB-EC"/>
</dbReference>
<dbReference type="Pfam" id="PF00990">
    <property type="entry name" value="GGDEF"/>
    <property type="match status" value="1"/>
</dbReference>
<dbReference type="OrthoDB" id="9812260at2"/>
<dbReference type="PATRIC" id="fig|1560201.3.peg.4459"/>
<dbReference type="GO" id="GO:0043709">
    <property type="term" value="P:cell adhesion involved in single-species biofilm formation"/>
    <property type="evidence" value="ECO:0007669"/>
    <property type="project" value="TreeGrafter"/>
</dbReference>
<proteinExistence type="predicted"/>
<keyword evidence="11" id="KW-1185">Reference proteome</keyword>
<feature type="region of interest" description="Disordered" evidence="5">
    <location>
        <begin position="455"/>
        <end position="474"/>
    </location>
</feature>
<dbReference type="STRING" id="1560201.NG42_21025"/>
<feature type="transmembrane region" description="Helical" evidence="6">
    <location>
        <begin position="259"/>
        <end position="286"/>
    </location>
</feature>
<dbReference type="EMBL" id="JRXF01000034">
    <property type="protein sequence ID" value="KOC89799.1"/>
    <property type="molecule type" value="Genomic_DNA"/>
</dbReference>
<name>A0A0L7T311_9GAMM</name>
<feature type="domain" description="GGDEF" evidence="7">
    <location>
        <begin position="330"/>
        <end position="467"/>
    </location>
</feature>
<dbReference type="InterPro" id="IPR000160">
    <property type="entry name" value="GGDEF_dom"/>
</dbReference>
<evidence type="ECO:0000256" key="2">
    <source>
        <dbReference type="ARBA" id="ARBA00004665"/>
    </source>
</evidence>
<comment type="caution">
    <text evidence="9">The sequence shown here is derived from an EMBL/GenBank/DDBJ whole genome shotgun (WGS) entry which is preliminary data.</text>
</comment>
<dbReference type="PANTHER" id="PTHR45138:SF9">
    <property type="entry name" value="DIGUANYLATE CYCLASE DGCM-RELATED"/>
    <property type="match status" value="1"/>
</dbReference>
<sequence>MRINLLGENNNKANALTVFVVTALFCFIGGHLRMPQELSLFWPVNALLAGMIVRFPFLHRSGIYLISYLAMVLNDLVFSGWASQSFTINFANIIFIFIVASLLIKHSMPVVGLRRPGKALQIFPACLLGSLLSATWGTLAEGATIGENFLPVWSDWVSEQFSTGVLLLPFLLTLPARFSLHLSSYRLKKLLPAVAVMVSIIAAALIDGAGSLTFPLPALIWCAIVYPITVTSLITLITGVTEIVLVVNGVMNIQGNDELLAMSYLVSARLGIATVAISPLIVAVSMDAILQLNKQLALRANYDFLTRLLSRSGMYEQLRQMDDSAPGNLHSAGVMLVDIDYFKAINDSFGHDSGDAVLEEIASRMRSVIGDQGMLCRFGGEEFVVVFFNHERAALFQIAEQIRHAIIMRKFLLQGNTVGITVSIGIASKTRPETNRVETVNALISAADKRLYHSKRNGRNQTSPLVETESEQPL</sequence>
<feature type="transmembrane region" description="Helical" evidence="6">
    <location>
        <begin position="120"/>
        <end position="140"/>
    </location>
</feature>
<dbReference type="AlphaFoldDB" id="A0A0L7T311"/>
<dbReference type="InterPro" id="IPR043128">
    <property type="entry name" value="Rev_trsase/Diguanyl_cyclase"/>
</dbReference>
<keyword evidence="6" id="KW-0472">Membrane</keyword>
<evidence type="ECO:0000313" key="8">
    <source>
        <dbReference type="EMBL" id="KOC87350.1"/>
    </source>
</evidence>
<dbReference type="PANTHER" id="PTHR45138">
    <property type="entry name" value="REGULATORY COMPONENTS OF SENSORY TRANSDUCTION SYSTEM"/>
    <property type="match status" value="1"/>
</dbReference>
<evidence type="ECO:0000256" key="6">
    <source>
        <dbReference type="SAM" id="Phobius"/>
    </source>
</evidence>
<evidence type="ECO:0000313" key="10">
    <source>
        <dbReference type="Proteomes" id="UP000036851"/>
    </source>
</evidence>
<dbReference type="Proteomes" id="UP000037088">
    <property type="component" value="Unassembled WGS sequence"/>
</dbReference>
<feature type="compositionally biased region" description="Polar residues" evidence="5">
    <location>
        <begin position="459"/>
        <end position="474"/>
    </location>
</feature>
<evidence type="ECO:0000256" key="4">
    <source>
        <dbReference type="ARBA" id="ARBA00034247"/>
    </source>
</evidence>
<reference evidence="10 11" key="1">
    <citation type="journal article" date="2015" name="Int. J. Syst. Evol. Microbiol.">
        <title>Erwinia iniecta sp. nov., isolated from Russian wheat aphids (Diuraphis noxia).</title>
        <authorList>
            <person name="Campillo T."/>
            <person name="Luna E."/>
            <person name="Portier P."/>
            <person name="Fischer-Le Saux M."/>
            <person name="Lapitan N."/>
            <person name="Tisserat N.A."/>
            <person name="Leach J.E."/>
        </authorList>
    </citation>
    <scope>NUCLEOTIDE SEQUENCE [LARGE SCALE GENOMIC DNA]</scope>
    <source>
        <strain evidence="8 11">B120</strain>
        <strain evidence="9 10">B149</strain>
    </source>
</reference>
<dbReference type="NCBIfam" id="TIGR00254">
    <property type="entry name" value="GGDEF"/>
    <property type="match status" value="1"/>
</dbReference>
<evidence type="ECO:0000259" key="7">
    <source>
        <dbReference type="PROSITE" id="PS50887"/>
    </source>
</evidence>
<protein>
    <recommendedName>
        <fullName evidence="3">diguanylate cyclase</fullName>
        <ecNumber evidence="3">2.7.7.65</ecNumber>
    </recommendedName>
</protein>
<feature type="transmembrane region" description="Helical" evidence="6">
    <location>
        <begin position="38"/>
        <end position="55"/>
    </location>
</feature>
<comment type="cofactor">
    <cofactor evidence="1">
        <name>Mg(2+)</name>
        <dbReference type="ChEBI" id="CHEBI:18420"/>
    </cofactor>
</comment>
<dbReference type="CDD" id="cd01949">
    <property type="entry name" value="GGDEF"/>
    <property type="match status" value="1"/>
</dbReference>
<evidence type="ECO:0000256" key="3">
    <source>
        <dbReference type="ARBA" id="ARBA00012528"/>
    </source>
</evidence>
<accession>A0A0L7T311</accession>
<dbReference type="InterPro" id="IPR029787">
    <property type="entry name" value="Nucleotide_cyclase"/>
</dbReference>
<dbReference type="FunFam" id="3.30.70.270:FF:000001">
    <property type="entry name" value="Diguanylate cyclase domain protein"/>
    <property type="match status" value="1"/>
</dbReference>
<gene>
    <name evidence="8" type="ORF">NG42_21025</name>
    <name evidence="9" type="ORF">NG43_18135</name>
</gene>
<dbReference type="SMART" id="SM00267">
    <property type="entry name" value="GGDEF"/>
    <property type="match status" value="1"/>
</dbReference>
<evidence type="ECO:0000256" key="5">
    <source>
        <dbReference type="SAM" id="MobiDB-lite"/>
    </source>
</evidence>
<evidence type="ECO:0000313" key="9">
    <source>
        <dbReference type="EMBL" id="KOC89799.1"/>
    </source>
</evidence>